<keyword evidence="1" id="KW-0805">Transcription regulation</keyword>
<evidence type="ECO:0000256" key="1">
    <source>
        <dbReference type="ARBA" id="ARBA00023015"/>
    </source>
</evidence>
<dbReference type="InterPro" id="IPR009057">
    <property type="entry name" value="Homeodomain-like_sf"/>
</dbReference>
<gene>
    <name evidence="5" type="ORF">SAMN05444352_14216</name>
</gene>
<accession>A0A239LSS8</accession>
<evidence type="ECO:0000313" key="5">
    <source>
        <dbReference type="EMBL" id="SNT33586.1"/>
    </source>
</evidence>
<name>A0A239LSS8_9PSED</name>
<dbReference type="SUPFAM" id="SSF46689">
    <property type="entry name" value="Homeodomain-like"/>
    <property type="match status" value="1"/>
</dbReference>
<evidence type="ECO:0000313" key="6">
    <source>
        <dbReference type="Proteomes" id="UP000198407"/>
    </source>
</evidence>
<dbReference type="PANTHER" id="PTHR47894:SF4">
    <property type="entry name" value="HTH-TYPE TRANSCRIPTIONAL REGULATOR GADX"/>
    <property type="match status" value="1"/>
</dbReference>
<dbReference type="EMBL" id="FZOL01000042">
    <property type="protein sequence ID" value="SNT33586.1"/>
    <property type="molecule type" value="Genomic_DNA"/>
</dbReference>
<keyword evidence="6" id="KW-1185">Reference proteome</keyword>
<dbReference type="STRING" id="1215104.GCA_000730585_02372"/>
<dbReference type="Pfam" id="PF12833">
    <property type="entry name" value="HTH_18"/>
    <property type="match status" value="1"/>
</dbReference>
<proteinExistence type="predicted"/>
<dbReference type="AlphaFoldDB" id="A0A239LSS8"/>
<dbReference type="Gene3D" id="1.10.10.60">
    <property type="entry name" value="Homeodomain-like"/>
    <property type="match status" value="1"/>
</dbReference>
<evidence type="ECO:0000259" key="4">
    <source>
        <dbReference type="PROSITE" id="PS01124"/>
    </source>
</evidence>
<keyword evidence="2" id="KW-0238">DNA-binding</keyword>
<dbReference type="RefSeq" id="WP_042125851.1">
    <property type="nucleotide sequence ID" value="NZ_FZOL01000042.1"/>
</dbReference>
<keyword evidence="3" id="KW-0804">Transcription</keyword>
<reference evidence="6" key="1">
    <citation type="submission" date="2017-06" db="EMBL/GenBank/DDBJ databases">
        <authorList>
            <person name="Varghese N."/>
            <person name="Submissions S."/>
        </authorList>
    </citation>
    <scope>NUCLEOTIDE SEQUENCE [LARGE SCALE GENOMIC DNA]</scope>
    <source>
        <strain evidence="6">DSM 22348</strain>
    </source>
</reference>
<dbReference type="InterPro" id="IPR032687">
    <property type="entry name" value="AraC-type_N"/>
</dbReference>
<dbReference type="Proteomes" id="UP000198407">
    <property type="component" value="Unassembled WGS sequence"/>
</dbReference>
<dbReference type="PANTHER" id="PTHR47894">
    <property type="entry name" value="HTH-TYPE TRANSCRIPTIONAL REGULATOR GADX"/>
    <property type="match status" value="1"/>
</dbReference>
<dbReference type="GO" id="GO:0003700">
    <property type="term" value="F:DNA-binding transcription factor activity"/>
    <property type="evidence" value="ECO:0007669"/>
    <property type="project" value="InterPro"/>
</dbReference>
<dbReference type="InterPro" id="IPR018060">
    <property type="entry name" value="HTH_AraC"/>
</dbReference>
<dbReference type="Pfam" id="PF12625">
    <property type="entry name" value="Arabinose_bd"/>
    <property type="match status" value="1"/>
</dbReference>
<dbReference type="GO" id="GO:0000976">
    <property type="term" value="F:transcription cis-regulatory region binding"/>
    <property type="evidence" value="ECO:0007669"/>
    <property type="project" value="TreeGrafter"/>
</dbReference>
<sequence length="344" mass="37833">MSSFVLGIALLGFREFASSQGLDPEQLLKAAGAADDQPGAALSGESFAALLERAAEQSGNPLFGLQFGLHQGSAALGALLHVVRSAQTVGEALDALIRYFPTHSNGAALRLEQHGQQAWLMYDMTDGTVPAARQTVELAMAIGGRIMEALLGRAWLPHELLLRHPPGARPPSYRGLLEVLPRFDSAVNAWVFDHALLKIRISAADNGLQHLLKRHFEDLSNLDLQTLPGYVERLIRNGLFAGDISIEHIAAQLMFSPRTLQRYLHTQGTSFQTLLDSTREAMAKRYLCDSSINLTQLSVLLGYTCPGTFSRAFARWCGVAPQKWRKHYRRTQQLAVMDAHEDTP</sequence>
<evidence type="ECO:0000256" key="2">
    <source>
        <dbReference type="ARBA" id="ARBA00023125"/>
    </source>
</evidence>
<dbReference type="GO" id="GO:0005829">
    <property type="term" value="C:cytosol"/>
    <property type="evidence" value="ECO:0007669"/>
    <property type="project" value="TreeGrafter"/>
</dbReference>
<dbReference type="OrthoDB" id="6506763at2"/>
<dbReference type="PROSITE" id="PS01124">
    <property type="entry name" value="HTH_ARAC_FAMILY_2"/>
    <property type="match status" value="1"/>
</dbReference>
<protein>
    <submittedName>
        <fullName evidence="5">Transcriptional regulator, AraC family</fullName>
    </submittedName>
</protein>
<evidence type="ECO:0000256" key="3">
    <source>
        <dbReference type="ARBA" id="ARBA00023163"/>
    </source>
</evidence>
<organism evidence="5 6">
    <name type="scientific">Pseudomonas japonica</name>
    <dbReference type="NCBI Taxonomy" id="256466"/>
    <lineage>
        <taxon>Bacteria</taxon>
        <taxon>Pseudomonadati</taxon>
        <taxon>Pseudomonadota</taxon>
        <taxon>Gammaproteobacteria</taxon>
        <taxon>Pseudomonadales</taxon>
        <taxon>Pseudomonadaceae</taxon>
        <taxon>Pseudomonas</taxon>
    </lineage>
</organism>
<dbReference type="SMART" id="SM00342">
    <property type="entry name" value="HTH_ARAC"/>
    <property type="match status" value="1"/>
</dbReference>
<feature type="domain" description="HTH araC/xylS-type" evidence="4">
    <location>
        <begin position="225"/>
        <end position="327"/>
    </location>
</feature>